<protein>
    <submittedName>
        <fullName evidence="2">Uncharacterized protein</fullName>
    </submittedName>
</protein>
<feature type="non-terminal residue" evidence="2">
    <location>
        <position position="246"/>
    </location>
</feature>
<dbReference type="EMBL" id="LGRX02011958">
    <property type="protein sequence ID" value="KAK3268213.1"/>
    <property type="molecule type" value="Genomic_DNA"/>
</dbReference>
<feature type="compositionally biased region" description="Low complexity" evidence="1">
    <location>
        <begin position="131"/>
        <end position="145"/>
    </location>
</feature>
<evidence type="ECO:0000256" key="1">
    <source>
        <dbReference type="SAM" id="MobiDB-lite"/>
    </source>
</evidence>
<keyword evidence="3" id="KW-1185">Reference proteome</keyword>
<dbReference type="AlphaFoldDB" id="A0AAE0FYM6"/>
<dbReference type="PANTHER" id="PTHR43036:SF1">
    <property type="entry name" value="S-ADENOSYL-L-METHIONINE-DEPENDENT METHYLTRANSFERASES SUPERFAMILY PROTEIN"/>
    <property type="match status" value="1"/>
</dbReference>
<gene>
    <name evidence="2" type="ORF">CYMTET_23272</name>
</gene>
<organism evidence="2 3">
    <name type="scientific">Cymbomonas tetramitiformis</name>
    <dbReference type="NCBI Taxonomy" id="36881"/>
    <lineage>
        <taxon>Eukaryota</taxon>
        <taxon>Viridiplantae</taxon>
        <taxon>Chlorophyta</taxon>
        <taxon>Pyramimonadophyceae</taxon>
        <taxon>Pyramimonadales</taxon>
        <taxon>Pyramimonadaceae</taxon>
        <taxon>Cymbomonas</taxon>
    </lineage>
</organism>
<evidence type="ECO:0000313" key="2">
    <source>
        <dbReference type="EMBL" id="KAK3268213.1"/>
    </source>
</evidence>
<reference evidence="2 3" key="1">
    <citation type="journal article" date="2015" name="Genome Biol. Evol.">
        <title>Comparative Genomics of a Bacterivorous Green Alga Reveals Evolutionary Causalities and Consequences of Phago-Mixotrophic Mode of Nutrition.</title>
        <authorList>
            <person name="Burns J.A."/>
            <person name="Paasch A."/>
            <person name="Narechania A."/>
            <person name="Kim E."/>
        </authorList>
    </citation>
    <scope>NUCLEOTIDE SEQUENCE [LARGE SCALE GENOMIC DNA]</scope>
    <source>
        <strain evidence="2 3">PLY_AMNH</strain>
    </source>
</reference>
<sequence length="246" mass="26828">MTKLVSNLVLATPSIVHLRQQSRRSPPSARPCVGRAYRAVHSRCKTSSGDTFTDRRNFALKLLPGLLTLPSPALAEGETEVTPRAPRWVGGLLLAISGISFSWVAAKSLDATGFMEKKEEEKEEETPSVVPQAPADGPADAPADAPALAAEADPVALLTDAGTKPINEVTKGVNWPTDSPWPEEYFVRADEDEDVFFYIMPRFLTHIDDPAIASLTRFYSDVFPTSGKDDVAMLDICSSWISHYPE</sequence>
<comment type="caution">
    <text evidence="2">The sequence shown here is derived from an EMBL/GenBank/DDBJ whole genome shotgun (WGS) entry which is preliminary data.</text>
</comment>
<proteinExistence type="predicted"/>
<dbReference type="Proteomes" id="UP001190700">
    <property type="component" value="Unassembled WGS sequence"/>
</dbReference>
<evidence type="ECO:0000313" key="3">
    <source>
        <dbReference type="Proteomes" id="UP001190700"/>
    </source>
</evidence>
<dbReference type="PANTHER" id="PTHR43036">
    <property type="entry name" value="OSJNBB0011N17.9 PROTEIN"/>
    <property type="match status" value="1"/>
</dbReference>
<accession>A0AAE0FYM6</accession>
<feature type="region of interest" description="Disordered" evidence="1">
    <location>
        <begin position="116"/>
        <end position="145"/>
    </location>
</feature>
<name>A0AAE0FYM6_9CHLO</name>